<dbReference type="InterPro" id="IPR001248">
    <property type="entry name" value="Pur-cyt_permease"/>
</dbReference>
<comment type="similarity">
    <text evidence="2">Belongs to the purine-cytosine permease (2.A.39) family.</text>
</comment>
<dbReference type="InterPro" id="IPR001910">
    <property type="entry name" value="Inosine/uridine_hydrolase_dom"/>
</dbReference>
<feature type="transmembrane region" description="Helical" evidence="9">
    <location>
        <begin position="337"/>
        <end position="357"/>
    </location>
</feature>
<evidence type="ECO:0000256" key="3">
    <source>
        <dbReference type="ARBA" id="ARBA00009176"/>
    </source>
</evidence>
<evidence type="ECO:0000313" key="11">
    <source>
        <dbReference type="EMBL" id="RFU34825.1"/>
    </source>
</evidence>
<keyword evidence="12" id="KW-1185">Reference proteome</keyword>
<gene>
    <name evidence="11" type="ORF">B7463_g1541</name>
</gene>
<feature type="transmembrane region" description="Helical" evidence="9">
    <location>
        <begin position="250"/>
        <end position="272"/>
    </location>
</feature>
<comment type="similarity">
    <text evidence="3">Belongs to the IUNH family.</text>
</comment>
<feature type="transmembrane region" description="Helical" evidence="9">
    <location>
        <begin position="181"/>
        <end position="204"/>
    </location>
</feature>
<sequence length="966" mass="106036">MDTDTEKTNPQVDTELVTRGSVVIVHEADEQYSDGLLARLRRLEAAMDVKLGMESEAIVRKLPEHRIPLRWREQMSMIFLWASGTMNISCFATGFLGWQFGLDLTESILIIIFGSLLGASTAGYCATFGPGMGLRQMSVSRYAFGWYPNKLIAVLNTVQNIGWCAVSCISCGFALQAVADGGISLAVGVVITGLVSLVISFIGLRAILVFERYAWSIYFVVFVIIIGEASRYSTSQNPSPVTGSDKSAALLSLLAITYGSSASWVTVSSDYFVLYPADINRFRVFISTALGMAIPTSIGMIAGAIVASGMNSKLEWIDTYENEGLGFLVQDFLYPSAFAKFLLVLLVLSGININILNLYSSGISCQQLARPLSRIPRFIWTLLSFAVVMVLALVGRNKLNTYLQNFLSLLGYWCTGYFVILLSEHTFIRKGSFTSYNLETWNNPSGLPHGIAAVSAFSLGAVAWVMGMSETWYVGPLAKLIGSSGGDVGNEFTLVVTSLSYLPLRVLELKYFVIIIKLLDTADISRRQDKKGDTNHLVDIYPIDPLMLIQESFGMRKLIIDTDPGVDDTLALLYVLSLPAEFEVLLMSLTFGNISLKQCFCNAYTILNTVRKYGLPGSAAAGGDTRIIPLALGQDGPLFTEEAANAAHFHGGDGLGGTHLSHQHLTPPDWESLFLNPASAVDNTSRVGLPFKLLARPAYEEILSVLDSQEPQTVTILAIGPLGNIAKAAMTDPVTFSRVKEVVVMGGAIYHPGNANPFAEFNTFADPEAAAIVFSLTNPQRSLAMPTKLAGFDVSIFRELQRGVKVTLLPLDITERHYIREDEWEECCRGSSLAGWVQKVCVAYFNSNKVLGENGALHKAFFPHDPLCVWYILHADEKDKGHELFKIKTMDLRVETEGQWTRGMCCVDRRPKDDISEFVKIDSEWVDPGSWLDSSMGNAVGVLQETPGRKEWVNSFCRTLFGTETS</sequence>
<comment type="subcellular location">
    <subcellularLocation>
        <location evidence="1">Membrane</location>
        <topology evidence="1">Multi-pass membrane protein</topology>
    </subcellularLocation>
</comment>
<evidence type="ECO:0000256" key="5">
    <source>
        <dbReference type="ARBA" id="ARBA00022553"/>
    </source>
</evidence>
<dbReference type="STRING" id="5539.A0A3E2HN63"/>
<keyword evidence="7 9" id="KW-1133">Transmembrane helix</keyword>
<feature type="transmembrane region" description="Helical" evidence="9">
    <location>
        <begin position="78"/>
        <end position="101"/>
    </location>
</feature>
<dbReference type="GO" id="GO:0015851">
    <property type="term" value="P:nucleobase transport"/>
    <property type="evidence" value="ECO:0007669"/>
    <property type="project" value="UniProtKB-ARBA"/>
</dbReference>
<evidence type="ECO:0000313" key="12">
    <source>
        <dbReference type="Proteomes" id="UP000258309"/>
    </source>
</evidence>
<feature type="transmembrane region" description="Helical" evidence="9">
    <location>
        <begin position="151"/>
        <end position="175"/>
    </location>
</feature>
<dbReference type="FunFam" id="1.10.4160.10:FF:000002">
    <property type="entry name" value="Purine-cytosine permease fcyB"/>
    <property type="match status" value="1"/>
</dbReference>
<dbReference type="Gene3D" id="1.10.4160.10">
    <property type="entry name" value="Hydantoin permease"/>
    <property type="match status" value="1"/>
</dbReference>
<dbReference type="Pfam" id="PF02133">
    <property type="entry name" value="Transp_cyt_pur"/>
    <property type="match status" value="1"/>
</dbReference>
<evidence type="ECO:0000256" key="2">
    <source>
        <dbReference type="ARBA" id="ARBA00008974"/>
    </source>
</evidence>
<evidence type="ECO:0000256" key="8">
    <source>
        <dbReference type="ARBA" id="ARBA00023136"/>
    </source>
</evidence>
<dbReference type="EMBL" id="NCSJ02000016">
    <property type="protein sequence ID" value="RFU34825.1"/>
    <property type="molecule type" value="Genomic_DNA"/>
</dbReference>
<feature type="transmembrane region" description="Helical" evidence="9">
    <location>
        <begin position="284"/>
        <end position="307"/>
    </location>
</feature>
<dbReference type="GO" id="GO:0005886">
    <property type="term" value="C:plasma membrane"/>
    <property type="evidence" value="ECO:0007669"/>
    <property type="project" value="TreeGrafter"/>
</dbReference>
<dbReference type="SUPFAM" id="SSF53590">
    <property type="entry name" value="Nucleoside hydrolase"/>
    <property type="match status" value="1"/>
</dbReference>
<dbReference type="AlphaFoldDB" id="A0A3E2HN63"/>
<protein>
    <recommendedName>
        <fullName evidence="10">Inosine/uridine-preferring nucleoside hydrolase domain-containing protein</fullName>
    </recommendedName>
</protein>
<dbReference type="PANTHER" id="PTHR31806:SF7">
    <property type="entry name" value="TRANSPORTER, PUTATIVE (AFU_ORTHOLOGUE AFUA_2G04690)-RELATED"/>
    <property type="match status" value="1"/>
</dbReference>
<dbReference type="Pfam" id="PF01156">
    <property type="entry name" value="IU_nuc_hydro"/>
    <property type="match status" value="1"/>
</dbReference>
<accession>A0A3E2HN63</accession>
<dbReference type="InterPro" id="IPR026030">
    <property type="entry name" value="Pur-cyt_permease_Fcy2/21/22"/>
</dbReference>
<dbReference type="OrthoDB" id="5428495at2759"/>
<evidence type="ECO:0000256" key="7">
    <source>
        <dbReference type="ARBA" id="ARBA00022989"/>
    </source>
</evidence>
<keyword evidence="8 9" id="KW-0472">Membrane</keyword>
<dbReference type="PANTHER" id="PTHR31806">
    <property type="entry name" value="PURINE-CYTOSINE PERMEASE FCY2-RELATED"/>
    <property type="match status" value="1"/>
</dbReference>
<organism evidence="11 12">
    <name type="scientific">Scytalidium lignicola</name>
    <name type="common">Hyphomycete</name>
    <dbReference type="NCBI Taxonomy" id="5539"/>
    <lineage>
        <taxon>Eukaryota</taxon>
        <taxon>Fungi</taxon>
        <taxon>Dikarya</taxon>
        <taxon>Ascomycota</taxon>
        <taxon>Pezizomycotina</taxon>
        <taxon>Leotiomycetes</taxon>
        <taxon>Leotiomycetes incertae sedis</taxon>
        <taxon>Scytalidium</taxon>
    </lineage>
</organism>
<feature type="transmembrane region" description="Helical" evidence="9">
    <location>
        <begin position="402"/>
        <end position="422"/>
    </location>
</feature>
<dbReference type="Gene3D" id="3.90.245.10">
    <property type="entry name" value="Ribonucleoside hydrolase-like"/>
    <property type="match status" value="1"/>
</dbReference>
<dbReference type="GO" id="GO:0016799">
    <property type="term" value="F:hydrolase activity, hydrolyzing N-glycosyl compounds"/>
    <property type="evidence" value="ECO:0007669"/>
    <property type="project" value="InterPro"/>
</dbReference>
<proteinExistence type="inferred from homology"/>
<evidence type="ECO:0000259" key="10">
    <source>
        <dbReference type="Pfam" id="PF01156"/>
    </source>
</evidence>
<feature type="transmembrane region" description="Helical" evidence="9">
    <location>
        <begin position="378"/>
        <end position="396"/>
    </location>
</feature>
<dbReference type="GO" id="GO:0000329">
    <property type="term" value="C:fungal-type vacuole membrane"/>
    <property type="evidence" value="ECO:0007669"/>
    <property type="project" value="TreeGrafter"/>
</dbReference>
<dbReference type="GO" id="GO:0022857">
    <property type="term" value="F:transmembrane transporter activity"/>
    <property type="evidence" value="ECO:0007669"/>
    <property type="project" value="InterPro"/>
</dbReference>
<feature type="transmembrane region" description="Helical" evidence="9">
    <location>
        <begin position="107"/>
        <end position="130"/>
    </location>
</feature>
<evidence type="ECO:0000256" key="9">
    <source>
        <dbReference type="SAM" id="Phobius"/>
    </source>
</evidence>
<feature type="transmembrane region" description="Helical" evidence="9">
    <location>
        <begin position="213"/>
        <end position="230"/>
    </location>
</feature>
<reference evidence="11 12" key="1">
    <citation type="submission" date="2018-05" db="EMBL/GenBank/DDBJ databases">
        <title>Draft genome sequence of Scytalidium lignicola DSM 105466, a ubiquitous saprotrophic fungus.</title>
        <authorList>
            <person name="Buettner E."/>
            <person name="Gebauer A.M."/>
            <person name="Hofrichter M."/>
            <person name="Liers C."/>
            <person name="Kellner H."/>
        </authorList>
    </citation>
    <scope>NUCLEOTIDE SEQUENCE [LARGE SCALE GENOMIC DNA]</scope>
    <source>
        <strain evidence="11 12">DSM 105466</strain>
    </source>
</reference>
<comment type="caution">
    <text evidence="11">The sequence shown here is derived from an EMBL/GenBank/DDBJ whole genome shotgun (WGS) entry which is preliminary data.</text>
</comment>
<keyword evidence="5" id="KW-0597">Phosphoprotein</keyword>
<evidence type="ECO:0000256" key="1">
    <source>
        <dbReference type="ARBA" id="ARBA00004141"/>
    </source>
</evidence>
<evidence type="ECO:0000256" key="6">
    <source>
        <dbReference type="ARBA" id="ARBA00022692"/>
    </source>
</evidence>
<keyword evidence="4" id="KW-0813">Transport</keyword>
<feature type="non-terminal residue" evidence="11">
    <location>
        <position position="1"/>
    </location>
</feature>
<dbReference type="InterPro" id="IPR036452">
    <property type="entry name" value="Ribo_hydro-like"/>
</dbReference>
<keyword evidence="6 9" id="KW-0812">Transmembrane</keyword>
<feature type="domain" description="Inosine/uridine-preferring nucleoside hydrolase" evidence="10">
    <location>
        <begin position="558"/>
        <end position="917"/>
    </location>
</feature>
<name>A0A3E2HN63_SCYLI</name>
<evidence type="ECO:0000256" key="4">
    <source>
        <dbReference type="ARBA" id="ARBA00022448"/>
    </source>
</evidence>
<dbReference type="Proteomes" id="UP000258309">
    <property type="component" value="Unassembled WGS sequence"/>
</dbReference>
<feature type="non-terminal residue" evidence="11">
    <location>
        <position position="966"/>
    </location>
</feature>